<name>A0A844XWL1_9SPHN</name>
<accession>A0A844XWL1</accession>
<evidence type="ECO:0000313" key="3">
    <source>
        <dbReference type="Proteomes" id="UP000448199"/>
    </source>
</evidence>
<dbReference type="EMBL" id="WTYC01000009">
    <property type="protein sequence ID" value="MXO49322.1"/>
    <property type="molecule type" value="Genomic_DNA"/>
</dbReference>
<dbReference type="Proteomes" id="UP000448199">
    <property type="component" value="Unassembled WGS sequence"/>
</dbReference>
<feature type="signal peptide" evidence="1">
    <location>
        <begin position="1"/>
        <end position="19"/>
    </location>
</feature>
<proteinExistence type="predicted"/>
<keyword evidence="1" id="KW-0732">Signal</keyword>
<dbReference type="PROSITE" id="PS51257">
    <property type="entry name" value="PROKAR_LIPOPROTEIN"/>
    <property type="match status" value="1"/>
</dbReference>
<dbReference type="PANTHER" id="PTHR38013:SF1">
    <property type="entry name" value="GLYCOPROTEIN_POLYSACCHARIDE METABOLISM"/>
    <property type="match status" value="1"/>
</dbReference>
<reference evidence="2 3" key="1">
    <citation type="submission" date="2019-12" db="EMBL/GenBank/DDBJ databases">
        <title>Genomic-based taxomic classification of the family Erythrobacteraceae.</title>
        <authorList>
            <person name="Xu L."/>
        </authorList>
    </citation>
    <scope>NUCLEOTIDE SEQUENCE [LARGE SCALE GENOMIC DNA]</scope>
    <source>
        <strain evidence="2 3">DSM 17792</strain>
    </source>
</reference>
<dbReference type="AlphaFoldDB" id="A0A844XWL1"/>
<dbReference type="InterPro" id="IPR053196">
    <property type="entry name" value="Lipoprotein_YbaY-like"/>
</dbReference>
<feature type="chain" id="PRO_5033047241" description="Lipoprotein" evidence="1">
    <location>
        <begin position="20"/>
        <end position="140"/>
    </location>
</feature>
<dbReference type="RefSeq" id="WP_160728852.1">
    <property type="nucleotide sequence ID" value="NZ_WTYC01000009.1"/>
</dbReference>
<evidence type="ECO:0008006" key="4">
    <source>
        <dbReference type="Google" id="ProtNLM"/>
    </source>
</evidence>
<dbReference type="OrthoDB" id="9809132at2"/>
<keyword evidence="3" id="KW-1185">Reference proteome</keyword>
<sequence length="140" mass="14494">MKLIAPLAATLAFALTACATTPAAQDMVTVTGEATYRERIALPPEAVMTVRIEDVSRAGAPAPVLAEESYPAEGSQVPLPFAVEVPRAALKGAVSTSARVRIEDADGRLMWITDTHTPVTPVAGEAGIDLGTLVMVLTPG</sequence>
<protein>
    <recommendedName>
        <fullName evidence="4">Lipoprotein</fullName>
    </recommendedName>
</protein>
<dbReference type="InterPro" id="IPR039366">
    <property type="entry name" value="Pilotin"/>
</dbReference>
<dbReference type="PANTHER" id="PTHR38013">
    <property type="entry name" value="GLYCOPROTEIN/POLYSACCHARIDE METABOLISM"/>
    <property type="match status" value="1"/>
</dbReference>
<organism evidence="2 3">
    <name type="scientific">Qipengyuania vulgaris</name>
    <dbReference type="NCBI Taxonomy" id="291985"/>
    <lineage>
        <taxon>Bacteria</taxon>
        <taxon>Pseudomonadati</taxon>
        <taxon>Pseudomonadota</taxon>
        <taxon>Alphaproteobacteria</taxon>
        <taxon>Sphingomonadales</taxon>
        <taxon>Erythrobacteraceae</taxon>
        <taxon>Qipengyuania</taxon>
    </lineage>
</organism>
<evidence type="ECO:0000313" key="2">
    <source>
        <dbReference type="EMBL" id="MXO49322.1"/>
    </source>
</evidence>
<comment type="caution">
    <text evidence="2">The sequence shown here is derived from an EMBL/GenBank/DDBJ whole genome shotgun (WGS) entry which is preliminary data.</text>
</comment>
<evidence type="ECO:0000256" key="1">
    <source>
        <dbReference type="SAM" id="SignalP"/>
    </source>
</evidence>
<gene>
    <name evidence="2" type="ORF">GRI69_13770</name>
</gene>
<dbReference type="Pfam" id="PF09619">
    <property type="entry name" value="YscW"/>
    <property type="match status" value="1"/>
</dbReference>